<dbReference type="SUPFAM" id="SSF56112">
    <property type="entry name" value="Protein kinase-like (PK-like)"/>
    <property type="match status" value="1"/>
</dbReference>
<feature type="domain" description="Protein kinase" evidence="3">
    <location>
        <begin position="318"/>
        <end position="608"/>
    </location>
</feature>
<dbReference type="VEuPathDB" id="ToxoDB:EAH_00010760"/>
<keyword evidence="2" id="KW-0812">Transmembrane</keyword>
<dbReference type="PANTHER" id="PTHR44305">
    <property type="entry name" value="SI:DKEY-192D15.2-RELATED"/>
    <property type="match status" value="1"/>
</dbReference>
<reference evidence="4" key="1">
    <citation type="submission" date="2013-10" db="EMBL/GenBank/DDBJ databases">
        <title>Genomic analysis of the causative agents of coccidiosis in chickens.</title>
        <authorList>
            <person name="Reid A.J."/>
            <person name="Blake D."/>
            <person name="Billington K."/>
            <person name="Browne H."/>
            <person name="Dunn M."/>
            <person name="Hung S."/>
            <person name="Kawahara F."/>
            <person name="Miranda-Saavedra D."/>
            <person name="Mourier T."/>
            <person name="Nagra H."/>
            <person name="Otto T.D."/>
            <person name="Rawlings N."/>
            <person name="Sanchez A."/>
            <person name="Sanders M."/>
            <person name="Subramaniam C."/>
            <person name="Tay Y."/>
            <person name="Dear P."/>
            <person name="Doerig C."/>
            <person name="Gruber A."/>
            <person name="Parkinson J."/>
            <person name="Shirley M."/>
            <person name="Wan K.L."/>
            <person name="Berriman M."/>
            <person name="Tomley F."/>
            <person name="Pain A."/>
        </authorList>
    </citation>
    <scope>NUCLEOTIDE SEQUENCE</scope>
    <source>
        <strain evidence="4">Houghton</strain>
    </source>
</reference>
<dbReference type="GO" id="GO:0005524">
    <property type="term" value="F:ATP binding"/>
    <property type="evidence" value="ECO:0007669"/>
    <property type="project" value="InterPro"/>
</dbReference>
<dbReference type="SMART" id="SM00220">
    <property type="entry name" value="S_TKc"/>
    <property type="match status" value="1"/>
</dbReference>
<keyword evidence="5" id="KW-1185">Reference proteome</keyword>
<gene>
    <name evidence="4" type="ORF">EAH_00010760</name>
</gene>
<dbReference type="InterPro" id="IPR000719">
    <property type="entry name" value="Prot_kinase_dom"/>
</dbReference>
<dbReference type="PROSITE" id="PS50011">
    <property type="entry name" value="PROTEIN_KINASE_DOM"/>
    <property type="match status" value="1"/>
</dbReference>
<proteinExistence type="predicted"/>
<feature type="compositionally biased region" description="Basic residues" evidence="1">
    <location>
        <begin position="36"/>
        <end position="46"/>
    </location>
</feature>
<dbReference type="GeneID" id="25269146"/>
<organism evidence="4 5">
    <name type="scientific">Eimeria acervulina</name>
    <name type="common">Coccidian parasite</name>
    <dbReference type="NCBI Taxonomy" id="5801"/>
    <lineage>
        <taxon>Eukaryota</taxon>
        <taxon>Sar</taxon>
        <taxon>Alveolata</taxon>
        <taxon>Apicomplexa</taxon>
        <taxon>Conoidasida</taxon>
        <taxon>Coccidia</taxon>
        <taxon>Eucoccidiorida</taxon>
        <taxon>Eimeriorina</taxon>
        <taxon>Eimeriidae</taxon>
        <taxon>Eimeria</taxon>
    </lineage>
</organism>
<sequence length="608" mass="65769">MPANVSPASVAVAAGKEDLQEPADYGVSAPKNSASLKKRDRPKPKSSLRRWLGFLVLLIVCGVLAAPRNAMKSVFKDYVKLLPTQRTPEEPPERQPEGPVQPDPRQPDESVEEQAHESSDEQAQKDEQEDLHSPDPQVPPEFPEVAPPDGDEEVLPVSPGVGAEPAPPQAPEPPEGVPPYLDEGPPAPPADSGVGPVEDLEAASPDLEGISPDPQVGPTPPEATAPQKPQEEIEAIPGFDAGPEEGKAALRLAVESFSQSSGMEGAEDFGDEQEEVLKIVALALTDGNSRVLLGSRFRLTRPLRCTAPDFSNFPKGMLTVRGIVGFGMTSVYFTVSDEDLSMWTLRVSVLPGQKTVEECFEVTLQAAEAVIELCDGEYVASVWEDKRLLVPAFVADGWDSRESVKHVCGHTVDRPVGVMPELVGSVRDVLSSIGHEESHSLAAREYCARWMLIQTLNLQARGLSHNHLAWDSVFVTRGGMILLGEMGATVHFGELLRANAVLDPKYAEPQLHEEFEQFKNGGPPVKAHEKSDMWSLGVLLFEMFTGKPLEEVLTAGSFNEGSRDMVAAELQSSGASSSWQQLIGSLLQTDRTRRISATQIAEQFASLL</sequence>
<reference evidence="4" key="2">
    <citation type="submission" date="2013-10" db="EMBL/GenBank/DDBJ databases">
        <authorList>
            <person name="Aslett M."/>
        </authorList>
    </citation>
    <scope>NUCLEOTIDE SEQUENCE</scope>
    <source>
        <strain evidence="4">Houghton</strain>
    </source>
</reference>
<protein>
    <recommendedName>
        <fullName evidence="3">Protein kinase domain-containing protein</fullName>
    </recommendedName>
</protein>
<dbReference type="Gene3D" id="1.10.510.10">
    <property type="entry name" value="Transferase(Phosphotransferase) domain 1"/>
    <property type="match status" value="1"/>
</dbReference>
<feature type="compositionally biased region" description="Low complexity" evidence="1">
    <location>
        <begin position="1"/>
        <end position="14"/>
    </location>
</feature>
<feature type="compositionally biased region" description="Basic and acidic residues" evidence="1">
    <location>
        <begin position="105"/>
        <end position="133"/>
    </location>
</feature>
<dbReference type="PANTHER" id="PTHR44305:SF24">
    <property type="entry name" value="TYROSINE-PROTEIN KINASE C03B1.5-RELATED"/>
    <property type="match status" value="1"/>
</dbReference>
<evidence type="ECO:0000313" key="4">
    <source>
        <dbReference type="EMBL" id="CDI79385.1"/>
    </source>
</evidence>
<dbReference type="Pfam" id="PF00069">
    <property type="entry name" value="Pkinase"/>
    <property type="match status" value="1"/>
</dbReference>
<feature type="region of interest" description="Disordered" evidence="1">
    <location>
        <begin position="1"/>
        <end position="46"/>
    </location>
</feature>
<evidence type="ECO:0000313" key="5">
    <source>
        <dbReference type="Proteomes" id="UP000018050"/>
    </source>
</evidence>
<dbReference type="OMA" id="LEWANLF"/>
<evidence type="ECO:0000256" key="2">
    <source>
        <dbReference type="SAM" id="Phobius"/>
    </source>
</evidence>
<feature type="region of interest" description="Disordered" evidence="1">
    <location>
        <begin position="85"/>
        <end position="229"/>
    </location>
</feature>
<keyword evidence="2" id="KW-1133">Transmembrane helix</keyword>
<feature type="compositionally biased region" description="Pro residues" evidence="1">
    <location>
        <begin position="165"/>
        <end position="177"/>
    </location>
</feature>
<dbReference type="AlphaFoldDB" id="U6GGT5"/>
<dbReference type="GO" id="GO:0004672">
    <property type="term" value="F:protein kinase activity"/>
    <property type="evidence" value="ECO:0007669"/>
    <property type="project" value="InterPro"/>
</dbReference>
<feature type="compositionally biased region" description="Basic and acidic residues" evidence="1">
    <location>
        <begin position="87"/>
        <end position="96"/>
    </location>
</feature>
<dbReference type="InterPro" id="IPR053083">
    <property type="entry name" value="TF_kinase-domain_protein"/>
</dbReference>
<evidence type="ECO:0000256" key="1">
    <source>
        <dbReference type="SAM" id="MobiDB-lite"/>
    </source>
</evidence>
<dbReference type="RefSeq" id="XP_013250489.1">
    <property type="nucleotide sequence ID" value="XM_013395035.1"/>
</dbReference>
<evidence type="ECO:0000259" key="3">
    <source>
        <dbReference type="PROSITE" id="PS50011"/>
    </source>
</evidence>
<dbReference type="EMBL" id="HG671014">
    <property type="protein sequence ID" value="CDI79385.1"/>
    <property type="molecule type" value="Genomic_DNA"/>
</dbReference>
<dbReference type="OrthoDB" id="248923at2759"/>
<dbReference type="InterPro" id="IPR011009">
    <property type="entry name" value="Kinase-like_dom_sf"/>
</dbReference>
<dbReference type="Proteomes" id="UP000018050">
    <property type="component" value="Unassembled WGS sequence"/>
</dbReference>
<feature type="compositionally biased region" description="Pro residues" evidence="1">
    <location>
        <begin position="136"/>
        <end position="146"/>
    </location>
</feature>
<accession>U6GGT5</accession>
<keyword evidence="2" id="KW-0472">Membrane</keyword>
<name>U6GGT5_EIMAC</name>
<feature type="transmembrane region" description="Helical" evidence="2">
    <location>
        <begin position="48"/>
        <end position="66"/>
    </location>
</feature>